<evidence type="ECO:0000313" key="4">
    <source>
        <dbReference type="EMBL" id="GFE51725.1"/>
    </source>
</evidence>
<dbReference type="AlphaFoldDB" id="A0A640VXP3"/>
<reference evidence="4 5" key="1">
    <citation type="submission" date="2019-12" db="EMBL/GenBank/DDBJ databases">
        <title>Roseobacter cerasinus sp. nov., isolated from seawater around aquaculture.</title>
        <authorList>
            <person name="Muramatsu S."/>
            <person name="Takabe Y."/>
            <person name="Mori K."/>
            <person name="Takaichi S."/>
            <person name="Hanada S."/>
        </authorList>
    </citation>
    <scope>NUCLEOTIDE SEQUENCE [LARGE SCALE GENOMIC DNA]</scope>
    <source>
        <strain evidence="4 5">AI77</strain>
    </source>
</reference>
<organism evidence="4 5">
    <name type="scientific">Roseobacter cerasinus</name>
    <dbReference type="NCBI Taxonomy" id="2602289"/>
    <lineage>
        <taxon>Bacteria</taxon>
        <taxon>Pseudomonadati</taxon>
        <taxon>Pseudomonadota</taxon>
        <taxon>Alphaproteobacteria</taxon>
        <taxon>Rhodobacterales</taxon>
        <taxon>Roseobacteraceae</taxon>
        <taxon>Roseobacter</taxon>
    </lineage>
</organism>
<dbReference type="OrthoDB" id="7203955at2"/>
<keyword evidence="1" id="KW-0732">Signal</keyword>
<evidence type="ECO:0000256" key="2">
    <source>
        <dbReference type="ARBA" id="ARBA00023136"/>
    </source>
</evidence>
<gene>
    <name evidence="4" type="ORF">So717_34780</name>
</gene>
<evidence type="ECO:0000313" key="5">
    <source>
        <dbReference type="Proteomes" id="UP000436522"/>
    </source>
</evidence>
<feature type="domain" description="Outer membrane protein assembly factor BamE" evidence="3">
    <location>
        <begin position="38"/>
        <end position="112"/>
    </location>
</feature>
<keyword evidence="2" id="KW-0472">Membrane</keyword>
<name>A0A640VXP3_9RHOB</name>
<dbReference type="Proteomes" id="UP000436522">
    <property type="component" value="Unassembled WGS sequence"/>
</dbReference>
<dbReference type="Pfam" id="PF04355">
    <property type="entry name" value="BamE"/>
    <property type="match status" value="1"/>
</dbReference>
<dbReference type="RefSeq" id="WP_159979750.1">
    <property type="nucleotide sequence ID" value="NZ_BLIV01000007.1"/>
</dbReference>
<protein>
    <submittedName>
        <fullName evidence="4">Outer membrane protein assembly factor BamE</fullName>
    </submittedName>
</protein>
<dbReference type="EMBL" id="BLIV01000007">
    <property type="protein sequence ID" value="GFE51725.1"/>
    <property type="molecule type" value="Genomic_DNA"/>
</dbReference>
<dbReference type="InterPro" id="IPR037873">
    <property type="entry name" value="BamE-like"/>
</dbReference>
<dbReference type="GO" id="GO:0019867">
    <property type="term" value="C:outer membrane"/>
    <property type="evidence" value="ECO:0007669"/>
    <property type="project" value="InterPro"/>
</dbReference>
<dbReference type="InterPro" id="IPR007450">
    <property type="entry name" value="BamE_dom"/>
</dbReference>
<proteinExistence type="predicted"/>
<comment type="caution">
    <text evidence="4">The sequence shown here is derived from an EMBL/GenBank/DDBJ whole genome shotgun (WGS) entry which is preliminary data.</text>
</comment>
<accession>A0A640VXP3</accession>
<evidence type="ECO:0000259" key="3">
    <source>
        <dbReference type="Pfam" id="PF04355"/>
    </source>
</evidence>
<keyword evidence="5" id="KW-1185">Reference proteome</keyword>
<sequence length="160" mass="17241">MGLSNAVPTWQKRRVRQGLFAVCLFGLASCGAIYSNHGYFPPAEDLEQIVVGIDTRASVEETLGAAASGSVINDDAMYFVRSRVRTFGFLEPDVVERQVLAISFDDAGVVSNLETFGLERGQVVPLARRVTNSGVDDRSFLRQLLGNIGQIGPIGSDFGS</sequence>
<dbReference type="Gene3D" id="3.30.1450.10">
    <property type="match status" value="1"/>
</dbReference>
<evidence type="ECO:0000256" key="1">
    <source>
        <dbReference type="ARBA" id="ARBA00022729"/>
    </source>
</evidence>